<evidence type="ECO:0000313" key="1">
    <source>
        <dbReference type="EnsemblMetazoa" id="LLOJ001660-PA"/>
    </source>
</evidence>
<proteinExistence type="predicted"/>
<dbReference type="VEuPathDB" id="VectorBase:LLOJ001660"/>
<name>A0A1B0GHV5_LUTLO</name>
<dbReference type="EnsemblMetazoa" id="LLOJ001660-RA">
    <property type="protein sequence ID" value="LLOJ001660-PA"/>
    <property type="gene ID" value="LLOJ001660"/>
</dbReference>
<evidence type="ECO:0000313" key="2">
    <source>
        <dbReference type="Proteomes" id="UP000092461"/>
    </source>
</evidence>
<accession>A0A1B0GHV5</accession>
<organism evidence="1 2">
    <name type="scientific">Lutzomyia longipalpis</name>
    <name type="common">Sand fly</name>
    <dbReference type="NCBI Taxonomy" id="7200"/>
    <lineage>
        <taxon>Eukaryota</taxon>
        <taxon>Metazoa</taxon>
        <taxon>Ecdysozoa</taxon>
        <taxon>Arthropoda</taxon>
        <taxon>Hexapoda</taxon>
        <taxon>Insecta</taxon>
        <taxon>Pterygota</taxon>
        <taxon>Neoptera</taxon>
        <taxon>Endopterygota</taxon>
        <taxon>Diptera</taxon>
        <taxon>Nematocera</taxon>
        <taxon>Psychodoidea</taxon>
        <taxon>Psychodidae</taxon>
        <taxon>Lutzomyia</taxon>
        <taxon>Lutzomyia</taxon>
    </lineage>
</organism>
<dbReference type="EMBL" id="AJWK01005675">
    <property type="status" value="NOT_ANNOTATED_CDS"/>
    <property type="molecule type" value="Genomic_DNA"/>
</dbReference>
<keyword evidence="2" id="KW-1185">Reference proteome</keyword>
<reference evidence="1" key="1">
    <citation type="submission" date="2020-05" db="UniProtKB">
        <authorList>
            <consortium name="EnsemblMetazoa"/>
        </authorList>
    </citation>
    <scope>IDENTIFICATION</scope>
    <source>
        <strain evidence="1">Jacobina</strain>
    </source>
</reference>
<dbReference type="AlphaFoldDB" id="A0A1B0GHV5"/>
<protein>
    <submittedName>
        <fullName evidence="1">Uncharacterized protein</fullName>
    </submittedName>
</protein>
<dbReference type="Proteomes" id="UP000092461">
    <property type="component" value="Unassembled WGS sequence"/>
</dbReference>
<sequence>MERPPFRPVLMNCVPRWRIYRSPHWVGTSSKSH</sequence>